<reference evidence="1 2" key="1">
    <citation type="submission" date="2019-08" db="EMBL/GenBank/DDBJ databases">
        <title>Highly reduced genomes of protist endosymbionts show evolutionary convergence.</title>
        <authorList>
            <person name="George E."/>
            <person name="Husnik F."/>
            <person name="Tashyreva D."/>
            <person name="Prokopchuk G."/>
            <person name="Horak A."/>
            <person name="Kwong W.K."/>
            <person name="Lukes J."/>
            <person name="Keeling P.J."/>
        </authorList>
    </citation>
    <scope>NUCLEOTIDE SEQUENCE [LARGE SCALE GENOMIC DNA]</scope>
    <source>
        <strain evidence="1">1621</strain>
    </source>
</reference>
<evidence type="ECO:0000313" key="2">
    <source>
        <dbReference type="Proteomes" id="UP000323844"/>
    </source>
</evidence>
<keyword evidence="2" id="KW-1185">Reference proteome</keyword>
<sequence>MIFFRNEVPASVMRMNKGSFAFVNDAEHYFIKAPQEMQSSLTVNFRGSNVDVRLRDDFPDSDPIKVNLRGLARDAQVELKNGALSLDSVAGGMRAKVDNGSLKAKVHKADVNTLDAKVCIGRLQNSSDLHDQAGGAAAAGGHGHVHTSSSGAGVFGSCFTGMPGDFFAGVLGGMGSRDVHYAGEGSANVHLEVGNGVLDLC</sequence>
<gene>
    <name evidence="1" type="ORF">FZC37_00370</name>
</gene>
<dbReference type="Proteomes" id="UP000323844">
    <property type="component" value="Chromosome"/>
</dbReference>
<accession>A0A5C0UH26</accession>
<evidence type="ECO:0008006" key="3">
    <source>
        <dbReference type="Google" id="ProtNLM"/>
    </source>
</evidence>
<dbReference type="KEGG" id="snay:FZC37_00370"/>
<dbReference type="AlphaFoldDB" id="A0A5C0UH26"/>
<dbReference type="RefSeq" id="WP_148951759.1">
    <property type="nucleotide sequence ID" value="NZ_CP043312.1"/>
</dbReference>
<protein>
    <recommendedName>
        <fullName evidence="3">Adhesin domain-containing protein</fullName>
    </recommendedName>
</protein>
<dbReference type="EMBL" id="CP043312">
    <property type="protein sequence ID" value="QEK39398.1"/>
    <property type="molecule type" value="Genomic_DNA"/>
</dbReference>
<evidence type="ECO:0000313" key="1">
    <source>
        <dbReference type="EMBL" id="QEK39398.1"/>
    </source>
</evidence>
<proteinExistence type="predicted"/>
<organism evidence="1 2">
    <name type="scientific">Candidatus Sneabacter namystus</name>
    <dbReference type="NCBI Taxonomy" id="2601646"/>
    <lineage>
        <taxon>Bacteria</taxon>
        <taxon>Pseudomonadati</taxon>
        <taxon>Pseudomonadota</taxon>
        <taxon>Alphaproteobacteria</taxon>
        <taxon>Rickettsiales</taxon>
        <taxon>Rickettsiaceae</taxon>
        <taxon>Rickettsieae</taxon>
        <taxon>Candidatus Sneabacter</taxon>
    </lineage>
</organism>
<name>A0A5C0UH26_9RICK</name>